<keyword evidence="3" id="KW-1185">Reference proteome</keyword>
<accession>A0ABX4XJA9</accession>
<dbReference type="PANTHER" id="PTHR37038:SF13">
    <property type="entry name" value="HTH CRO_C1-TYPE DOMAIN-CONTAINING PROTEIN"/>
    <property type="match status" value="1"/>
</dbReference>
<evidence type="ECO:0000313" key="2">
    <source>
        <dbReference type="EMBL" id="PNP88975.1"/>
    </source>
</evidence>
<dbReference type="EMBL" id="MPDH01000020">
    <property type="protein sequence ID" value="PNP88975.1"/>
    <property type="molecule type" value="Genomic_DNA"/>
</dbReference>
<feature type="domain" description="HTH cro/C1-type" evidence="1">
    <location>
        <begin position="12"/>
        <end position="65"/>
    </location>
</feature>
<dbReference type="RefSeq" id="WP_059140800.1">
    <property type="nucleotide sequence ID" value="NZ_KQ130548.1"/>
</dbReference>
<dbReference type="Pfam" id="PF12844">
    <property type="entry name" value="HTH_19"/>
    <property type="match status" value="1"/>
</dbReference>
<dbReference type="InterPro" id="IPR011990">
    <property type="entry name" value="TPR-like_helical_dom_sf"/>
</dbReference>
<dbReference type="CDD" id="cd00093">
    <property type="entry name" value="HTH_XRE"/>
    <property type="match status" value="1"/>
</dbReference>
<dbReference type="SMART" id="SM00530">
    <property type="entry name" value="HTH_XRE"/>
    <property type="match status" value="1"/>
</dbReference>
<dbReference type="Proteomes" id="UP000236500">
    <property type="component" value="Unassembled WGS sequence"/>
</dbReference>
<dbReference type="Pfam" id="PF21259">
    <property type="entry name" value="Rgg_C"/>
    <property type="match status" value="1"/>
</dbReference>
<evidence type="ECO:0000313" key="3">
    <source>
        <dbReference type="Proteomes" id="UP000236500"/>
    </source>
</evidence>
<name>A0ABX4XJA9_9LIST</name>
<dbReference type="InterPro" id="IPR010057">
    <property type="entry name" value="Transcription_activator_Rgg_C"/>
</dbReference>
<dbReference type="InterPro" id="IPR001387">
    <property type="entry name" value="Cro/C1-type_HTH"/>
</dbReference>
<dbReference type="PANTHER" id="PTHR37038">
    <property type="entry name" value="TRANSCRIPTIONAL REGULATOR-RELATED"/>
    <property type="match status" value="1"/>
</dbReference>
<evidence type="ECO:0000259" key="1">
    <source>
        <dbReference type="PROSITE" id="PS50943"/>
    </source>
</evidence>
<dbReference type="PROSITE" id="PS50943">
    <property type="entry name" value="HTH_CROC1"/>
    <property type="match status" value="1"/>
</dbReference>
<comment type="caution">
    <text evidence="2">The sequence shown here is derived from an EMBL/GenBank/DDBJ whole genome shotgun (WGS) entry which is preliminary data.</text>
</comment>
<proteinExistence type="predicted"/>
<reference evidence="2 3" key="1">
    <citation type="submission" date="2016-11" db="EMBL/GenBank/DDBJ databases">
        <title>Whole Genome Sequence of Listeria newyorkensis.</title>
        <authorList>
            <person name="Frink S."/>
            <person name="Morales C."/>
            <person name="Kiang D."/>
        </authorList>
    </citation>
    <scope>NUCLEOTIDE SEQUENCE [LARGE SCALE GENOMIC DNA]</scope>
    <source>
        <strain evidence="2 3">F1604011-044</strain>
    </source>
</reference>
<gene>
    <name evidence="2" type="ORF">BMT55_13975</name>
</gene>
<organism evidence="2 3">
    <name type="scientific">Listeria newyorkensis</name>
    <dbReference type="NCBI Taxonomy" id="1497681"/>
    <lineage>
        <taxon>Bacteria</taxon>
        <taxon>Bacillati</taxon>
        <taxon>Bacillota</taxon>
        <taxon>Bacilli</taxon>
        <taxon>Bacillales</taxon>
        <taxon>Listeriaceae</taxon>
        <taxon>Listeria</taxon>
    </lineage>
</organism>
<dbReference type="InterPro" id="IPR010982">
    <property type="entry name" value="Lambda_DNA-bd_dom_sf"/>
</dbReference>
<dbReference type="SUPFAM" id="SSF47413">
    <property type="entry name" value="lambda repressor-like DNA-binding domains"/>
    <property type="match status" value="1"/>
</dbReference>
<dbReference type="InterPro" id="IPR053163">
    <property type="entry name" value="HTH-type_regulator_Rgg"/>
</dbReference>
<dbReference type="Gene3D" id="1.25.40.10">
    <property type="entry name" value="Tetratricopeptide repeat domain"/>
    <property type="match status" value="1"/>
</dbReference>
<protein>
    <recommendedName>
        <fullName evidence="1">HTH cro/C1-type domain-containing protein</fullName>
    </recommendedName>
</protein>
<sequence length="306" mass="35963">MQSFDKNIGVTIKEIRENKRIKQKELVGGIISMSNLLKIEKGESTPSYDKVVLLCNKLGITLTELIYCHNKYGVTAKEEIIQDYRRLKNSLEDDPFTNLINKIDTYLHSNPPDYQITEMKAVLLAALSVNKTQKFDEAKELVKPILERLQNQNEWYHFDLMIISQSIYIFSEDDAKETIMTLINQADKYNYYVDNNQLKISVLMNIWLYLKINHSILASEPYIDEAIHLCKVHRNLPLEYTAYSRKAEIEMLKGNKDVAYKLIDKSLGFFKYIEDDKLYNDIKRDWELFLENIDVYKYTKELEIGI</sequence>